<name>S4XHC4_9CORY</name>
<accession>S4XHC4</accession>
<gene>
    <name evidence="1" type="ORF">A606_11675</name>
</gene>
<reference evidence="1 2" key="1">
    <citation type="submission" date="2012-06" db="EMBL/GenBank/DDBJ databases">
        <title>Complete genome sequence of Corynebacterium terpenotabidum Y-11 (=DSM 44721).</title>
        <authorList>
            <person name="Ruckert C."/>
            <person name="Albersmeier A."/>
            <person name="Al-Dilaimi A."/>
            <person name="Szczepanowski R."/>
            <person name="Kalinowski J."/>
        </authorList>
    </citation>
    <scope>NUCLEOTIDE SEQUENCE [LARGE SCALE GENOMIC DNA]</scope>
    <source>
        <strain evidence="1 2">Y-11</strain>
    </source>
</reference>
<organism evidence="1 2">
    <name type="scientific">Corynebacterium terpenotabidum Y-11</name>
    <dbReference type="NCBI Taxonomy" id="1200352"/>
    <lineage>
        <taxon>Bacteria</taxon>
        <taxon>Bacillati</taxon>
        <taxon>Actinomycetota</taxon>
        <taxon>Actinomycetes</taxon>
        <taxon>Mycobacteriales</taxon>
        <taxon>Corynebacteriaceae</taxon>
        <taxon>Corynebacterium</taxon>
    </lineage>
</organism>
<keyword evidence="2" id="KW-1185">Reference proteome</keyword>
<dbReference type="Pfam" id="PF09707">
    <property type="entry name" value="Cas_Cas2CT1978"/>
    <property type="match status" value="1"/>
</dbReference>
<dbReference type="InterPro" id="IPR010152">
    <property type="entry name" value="CRISPR-assoc_prot_Cas2_sub"/>
</dbReference>
<proteinExistence type="predicted"/>
<dbReference type="STRING" id="1200352.A606_11675"/>
<protein>
    <submittedName>
        <fullName evidence="1">CRISPR-associated protein Cas2</fullName>
    </submittedName>
</protein>
<dbReference type="NCBIfam" id="TIGR01873">
    <property type="entry name" value="cas_CT1978"/>
    <property type="match status" value="1"/>
</dbReference>
<dbReference type="eggNOG" id="COG0847">
    <property type="taxonomic scope" value="Bacteria"/>
</dbReference>
<dbReference type="KEGG" id="cter:A606_11675"/>
<dbReference type="AlphaFoldDB" id="S4XHC4"/>
<evidence type="ECO:0000313" key="2">
    <source>
        <dbReference type="Proteomes" id="UP000014809"/>
    </source>
</evidence>
<evidence type="ECO:0000313" key="1">
    <source>
        <dbReference type="EMBL" id="AGP31974.1"/>
    </source>
</evidence>
<sequence>MMTLVLSAAPAKLRGHLTRWLMEVSAGVYVGRVTARVRDELWLLVVSEMDSGRAVLTYPAATNEQRFVVKVHRADWVPTDFEGLTLMKRPVTTEKGALKAGWSRASRMRKAARRRK</sequence>
<dbReference type="Proteomes" id="UP000014809">
    <property type="component" value="Chromosome"/>
</dbReference>
<dbReference type="Gene3D" id="3.30.70.240">
    <property type="match status" value="1"/>
</dbReference>
<dbReference type="HOGENOM" id="CLU_151313_0_1_11"/>
<dbReference type="EMBL" id="CP003696">
    <property type="protein sequence ID" value="AGP31974.1"/>
    <property type="molecule type" value="Genomic_DNA"/>
</dbReference>